<keyword evidence="2" id="KW-1185">Reference proteome</keyword>
<reference evidence="1 2" key="1">
    <citation type="journal article" date="2016" name="BMC Genomics">
        <title>Comparative genomic and transcriptomic analyses of the Fuzhuan brick tea-fermentation fungus Aspergillus cristatus.</title>
        <authorList>
            <person name="Ge Y."/>
            <person name="Wang Y."/>
            <person name="Liu Y."/>
            <person name="Tan Y."/>
            <person name="Ren X."/>
            <person name="Zhang X."/>
            <person name="Hyde K.D."/>
            <person name="Liu Y."/>
            <person name="Liu Z."/>
        </authorList>
    </citation>
    <scope>NUCLEOTIDE SEQUENCE [LARGE SCALE GENOMIC DNA]</scope>
    <source>
        <strain evidence="1 2">GZAAS20.1005</strain>
    </source>
</reference>
<accession>A0A1E3BSA7</accession>
<sequence length="49" mass="5536">MATRTLLYMPRMVTVALSLMGESGEKTSRPVISLLFLRKIRIVARLESV</sequence>
<dbReference type="AlphaFoldDB" id="A0A1E3BSA7"/>
<gene>
    <name evidence="1" type="ORF">SI65_01356</name>
</gene>
<dbReference type="EMBL" id="JXNT01000001">
    <property type="protein sequence ID" value="ODM23767.1"/>
    <property type="molecule type" value="Genomic_DNA"/>
</dbReference>
<comment type="caution">
    <text evidence="1">The sequence shown here is derived from an EMBL/GenBank/DDBJ whole genome shotgun (WGS) entry which is preliminary data.</text>
</comment>
<dbReference type="VEuPathDB" id="FungiDB:SI65_01356"/>
<dbReference type="Proteomes" id="UP000094569">
    <property type="component" value="Unassembled WGS sequence"/>
</dbReference>
<name>A0A1E3BSA7_ASPCR</name>
<evidence type="ECO:0000313" key="2">
    <source>
        <dbReference type="Proteomes" id="UP000094569"/>
    </source>
</evidence>
<protein>
    <submittedName>
        <fullName evidence="1">Uncharacterized protein</fullName>
    </submittedName>
</protein>
<organism evidence="1 2">
    <name type="scientific">Aspergillus cristatus</name>
    <name type="common">Chinese Fuzhuan brick tea-fermentation fungus</name>
    <name type="synonym">Eurotium cristatum</name>
    <dbReference type="NCBI Taxonomy" id="573508"/>
    <lineage>
        <taxon>Eukaryota</taxon>
        <taxon>Fungi</taxon>
        <taxon>Dikarya</taxon>
        <taxon>Ascomycota</taxon>
        <taxon>Pezizomycotina</taxon>
        <taxon>Eurotiomycetes</taxon>
        <taxon>Eurotiomycetidae</taxon>
        <taxon>Eurotiales</taxon>
        <taxon>Aspergillaceae</taxon>
        <taxon>Aspergillus</taxon>
        <taxon>Aspergillus subgen. Aspergillus</taxon>
    </lineage>
</organism>
<proteinExistence type="predicted"/>
<evidence type="ECO:0000313" key="1">
    <source>
        <dbReference type="EMBL" id="ODM23767.1"/>
    </source>
</evidence>